<organism evidence="2 3">
    <name type="scientific">Nematostella vectensis</name>
    <name type="common">Starlet sea anemone</name>
    <dbReference type="NCBI Taxonomy" id="45351"/>
    <lineage>
        <taxon>Eukaryota</taxon>
        <taxon>Metazoa</taxon>
        <taxon>Cnidaria</taxon>
        <taxon>Anthozoa</taxon>
        <taxon>Hexacorallia</taxon>
        <taxon>Actiniaria</taxon>
        <taxon>Edwardsiidae</taxon>
        <taxon>Nematostella</taxon>
    </lineage>
</organism>
<dbReference type="PhylomeDB" id="A7SJ49"/>
<evidence type="ECO:0000313" key="2">
    <source>
        <dbReference type="EMBL" id="EDO36296.1"/>
    </source>
</evidence>
<accession>A7SJ49</accession>
<dbReference type="Gene3D" id="2.60.120.650">
    <property type="entry name" value="Cupin"/>
    <property type="match status" value="1"/>
</dbReference>
<feature type="non-terminal residue" evidence="2">
    <location>
        <position position="1"/>
    </location>
</feature>
<dbReference type="SUPFAM" id="SSF51197">
    <property type="entry name" value="Clavaminate synthase-like"/>
    <property type="match status" value="1"/>
</dbReference>
<dbReference type="InterPro" id="IPR041667">
    <property type="entry name" value="Cupin_8"/>
</dbReference>
<feature type="non-terminal residue" evidence="2">
    <location>
        <position position="189"/>
    </location>
</feature>
<dbReference type="AlphaFoldDB" id="A7SJ49"/>
<dbReference type="EMBL" id="DS469674">
    <property type="protein sequence ID" value="EDO36296.1"/>
    <property type="molecule type" value="Genomic_DNA"/>
</dbReference>
<dbReference type="KEGG" id="nve:5507722"/>
<gene>
    <name evidence="2" type="ORF">NEMVEDRAFT_v1g120151</name>
</gene>
<protein>
    <recommendedName>
        <fullName evidence="1">Cupin-like domain-containing protein</fullName>
    </recommendedName>
</protein>
<keyword evidence="3" id="KW-1185">Reference proteome</keyword>
<dbReference type="HOGENOM" id="CLU_1268363_0_0_1"/>
<dbReference type="OrthoDB" id="415358at2759"/>
<dbReference type="OMA" id="CASTDID"/>
<reference evidence="2 3" key="1">
    <citation type="journal article" date="2007" name="Science">
        <title>Sea anemone genome reveals ancestral eumetazoan gene repertoire and genomic organization.</title>
        <authorList>
            <person name="Putnam N.H."/>
            <person name="Srivastava M."/>
            <person name="Hellsten U."/>
            <person name="Dirks B."/>
            <person name="Chapman J."/>
            <person name="Salamov A."/>
            <person name="Terry A."/>
            <person name="Shapiro H."/>
            <person name="Lindquist E."/>
            <person name="Kapitonov V.V."/>
            <person name="Jurka J."/>
            <person name="Genikhovich G."/>
            <person name="Grigoriev I.V."/>
            <person name="Lucas S.M."/>
            <person name="Steele R.E."/>
            <person name="Finnerty J.R."/>
            <person name="Technau U."/>
            <person name="Martindale M.Q."/>
            <person name="Rokhsar D.S."/>
        </authorList>
    </citation>
    <scope>NUCLEOTIDE SEQUENCE [LARGE SCALE GENOMIC DNA]</scope>
    <source>
        <strain evidence="3">CH2 X CH6</strain>
    </source>
</reference>
<dbReference type="STRING" id="45351.A7SJ49"/>
<feature type="domain" description="Cupin-like" evidence="1">
    <location>
        <begin position="6"/>
        <end position="61"/>
    </location>
</feature>
<dbReference type="eggNOG" id="ENOG502S8WX">
    <property type="taxonomic scope" value="Eukaryota"/>
</dbReference>
<sequence>FSGSGYTQVDPDKVDLLAYPNITNVHWNYTTLLPGDCLFLPAEYIHQVRSHIRSISVTMLFTVDPDGTFNPRFCDSMDLSAFTTLDKVRVHWTYNKGDKVIEMGYMNIEVLRQSLMSALVHFNTKSLTEDHFAAYWRETDGQPHADPRHLFRSLLDTKHKGYITHEDILELPQQVLKDFARSFDPPHGP</sequence>
<proteinExistence type="predicted"/>
<dbReference type="Proteomes" id="UP000001593">
    <property type="component" value="Unassembled WGS sequence"/>
</dbReference>
<dbReference type="InParanoid" id="A7SJ49"/>
<evidence type="ECO:0000259" key="1">
    <source>
        <dbReference type="Pfam" id="PF13621"/>
    </source>
</evidence>
<evidence type="ECO:0000313" key="3">
    <source>
        <dbReference type="Proteomes" id="UP000001593"/>
    </source>
</evidence>
<name>A7SJ49_NEMVE</name>
<dbReference type="Pfam" id="PF13621">
    <property type="entry name" value="Cupin_8"/>
    <property type="match status" value="1"/>
</dbReference>